<dbReference type="SUPFAM" id="SSF51735">
    <property type="entry name" value="NAD(P)-binding Rossmann-fold domains"/>
    <property type="match status" value="1"/>
</dbReference>
<dbReference type="InterPro" id="IPR002347">
    <property type="entry name" value="SDR_fam"/>
</dbReference>
<proteinExistence type="inferred from homology"/>
<sequence length="272" mass="28022">MTADTLSLAGKTALVTGSARENGIGAAIARAFARNGASVAIHYVSDSSKAKAEKVAASIAREFGTKTTVVHGSVEDPSIANRIVEQTLKGLGADRIDILVNNAGAAGPRQDLKDTTKKDLEYEFGVNVFGTIYLGQAVIGAGKMPQGGRIINVGTIASKIAPPGTSVYAAAKAAQDSLTASWAGELGKSHGITVNTLAPGPIGPTDMSKPYIENTDGSEHPMKAAMLAQTRAADRIGTVEDMADAALLLVSEKSRWITAQWISISGGITGTM</sequence>
<evidence type="ECO:0000256" key="1">
    <source>
        <dbReference type="ARBA" id="ARBA00006484"/>
    </source>
</evidence>
<organism evidence="2 3">
    <name type="scientific">Neonectria punicea</name>
    <dbReference type="NCBI Taxonomy" id="979145"/>
    <lineage>
        <taxon>Eukaryota</taxon>
        <taxon>Fungi</taxon>
        <taxon>Dikarya</taxon>
        <taxon>Ascomycota</taxon>
        <taxon>Pezizomycotina</taxon>
        <taxon>Sordariomycetes</taxon>
        <taxon>Hypocreomycetidae</taxon>
        <taxon>Hypocreales</taxon>
        <taxon>Nectriaceae</taxon>
        <taxon>Neonectria</taxon>
    </lineage>
</organism>
<dbReference type="CDD" id="cd05233">
    <property type="entry name" value="SDR_c"/>
    <property type="match status" value="1"/>
</dbReference>
<dbReference type="Pfam" id="PF13561">
    <property type="entry name" value="adh_short_C2"/>
    <property type="match status" value="1"/>
</dbReference>
<accession>A0ABR1GPF4</accession>
<dbReference type="PANTHER" id="PTHR42760:SF76">
    <property type="entry name" value="CHAIN OXIDOREDUCTASE_DEHYDROGENASE, PUTATIVE-RELATED"/>
    <property type="match status" value="1"/>
</dbReference>
<reference evidence="2 3" key="1">
    <citation type="journal article" date="2025" name="Microbiol. Resour. Announc.">
        <title>Draft genome sequences for Neonectria magnoliae and Neonectria punicea, canker pathogens of Liriodendron tulipifera and Acer saccharum in West Virginia.</title>
        <authorList>
            <person name="Petronek H.M."/>
            <person name="Kasson M.T."/>
            <person name="Metheny A.M."/>
            <person name="Stauder C.M."/>
            <person name="Lovett B."/>
            <person name="Lynch S.C."/>
            <person name="Garnas J.R."/>
            <person name="Kasson L.R."/>
            <person name="Stajich J.E."/>
        </authorList>
    </citation>
    <scope>NUCLEOTIDE SEQUENCE [LARGE SCALE GENOMIC DNA]</scope>
    <source>
        <strain evidence="2 3">NRRL 64653</strain>
    </source>
</reference>
<protein>
    <recommendedName>
        <fullName evidence="4">Short-chain dehydrogenase</fullName>
    </recommendedName>
</protein>
<evidence type="ECO:0008006" key="4">
    <source>
        <dbReference type="Google" id="ProtNLM"/>
    </source>
</evidence>
<keyword evidence="3" id="KW-1185">Reference proteome</keyword>
<comment type="caution">
    <text evidence="2">The sequence shown here is derived from an EMBL/GenBank/DDBJ whole genome shotgun (WGS) entry which is preliminary data.</text>
</comment>
<dbReference type="PRINTS" id="PR00080">
    <property type="entry name" value="SDRFAMILY"/>
</dbReference>
<dbReference type="EMBL" id="JAZAVJ010000236">
    <property type="protein sequence ID" value="KAK7403652.1"/>
    <property type="molecule type" value="Genomic_DNA"/>
</dbReference>
<name>A0ABR1GPF4_9HYPO</name>
<gene>
    <name evidence="2" type="ORF">QQX98_010575</name>
</gene>
<dbReference type="PANTHER" id="PTHR42760">
    <property type="entry name" value="SHORT-CHAIN DEHYDROGENASES/REDUCTASES FAMILY MEMBER"/>
    <property type="match status" value="1"/>
</dbReference>
<evidence type="ECO:0000313" key="3">
    <source>
        <dbReference type="Proteomes" id="UP001498476"/>
    </source>
</evidence>
<dbReference type="Gene3D" id="3.40.50.720">
    <property type="entry name" value="NAD(P)-binding Rossmann-like Domain"/>
    <property type="match status" value="1"/>
</dbReference>
<dbReference type="Proteomes" id="UP001498476">
    <property type="component" value="Unassembled WGS sequence"/>
</dbReference>
<evidence type="ECO:0000313" key="2">
    <source>
        <dbReference type="EMBL" id="KAK7403652.1"/>
    </source>
</evidence>
<comment type="similarity">
    <text evidence="1">Belongs to the short-chain dehydrogenases/reductases (SDR) family.</text>
</comment>
<dbReference type="InterPro" id="IPR036291">
    <property type="entry name" value="NAD(P)-bd_dom_sf"/>
</dbReference>
<dbReference type="PRINTS" id="PR00081">
    <property type="entry name" value="GDHRDH"/>
</dbReference>